<comment type="caution">
    <text evidence="6">The sequence shown here is derived from an EMBL/GenBank/DDBJ whole genome shotgun (WGS) entry which is preliminary data.</text>
</comment>
<dbReference type="GO" id="GO:0005739">
    <property type="term" value="C:mitochondrion"/>
    <property type="evidence" value="ECO:0007669"/>
    <property type="project" value="UniProtKB-SubCell"/>
</dbReference>
<comment type="subcellular location">
    <subcellularLocation>
        <location evidence="1">Mitochondrion</location>
    </subcellularLocation>
</comment>
<evidence type="ECO:0000313" key="6">
    <source>
        <dbReference type="EMBL" id="KAF4466424.1"/>
    </source>
</evidence>
<evidence type="ECO:0000313" key="7">
    <source>
        <dbReference type="Proteomes" id="UP000554235"/>
    </source>
</evidence>
<dbReference type="Proteomes" id="UP000554235">
    <property type="component" value="Unassembled WGS sequence"/>
</dbReference>
<evidence type="ECO:0000256" key="1">
    <source>
        <dbReference type="ARBA" id="ARBA00004173"/>
    </source>
</evidence>
<keyword evidence="7" id="KW-1185">Reference proteome</keyword>
<dbReference type="AlphaFoldDB" id="A0A8H4P8K5"/>
<dbReference type="Gene3D" id="3.90.280.10">
    <property type="entry name" value="PEBP-like"/>
    <property type="match status" value="1"/>
</dbReference>
<dbReference type="InterPro" id="IPR035810">
    <property type="entry name" value="PEBP_euk"/>
</dbReference>
<dbReference type="OrthoDB" id="2153661at2759"/>
<evidence type="ECO:0000256" key="4">
    <source>
        <dbReference type="ARBA" id="ARBA00038016"/>
    </source>
</evidence>
<dbReference type="Gene3D" id="1.20.58.1180">
    <property type="match status" value="1"/>
</dbReference>
<dbReference type="InterPro" id="IPR008914">
    <property type="entry name" value="PEBP"/>
</dbReference>
<dbReference type="PANTHER" id="PTHR11362">
    <property type="entry name" value="PHOSPHATIDYLETHANOLAMINE-BINDING PROTEIN"/>
    <property type="match status" value="1"/>
</dbReference>
<dbReference type="PANTHER" id="PTHR11362:SF82">
    <property type="entry name" value="PHOSPHATIDYLETHANOLAMINE-BINDING PROTEIN 4"/>
    <property type="match status" value="1"/>
</dbReference>
<evidence type="ECO:0000256" key="5">
    <source>
        <dbReference type="ARBA" id="ARBA00039444"/>
    </source>
</evidence>
<comment type="function">
    <text evidence="3">Component of the mitochondrial ribosome (mitoribosome), a dedicated translation machinery responsible for the synthesis of mitochondrial genome-encoded proteins, including at least some of the essential transmembrane subunits of the mitochondrial respiratory chain. The mitoribosomes are attached to the mitochondrial inner membrane and translation products are cotranslationally integrated into the membrane.</text>
</comment>
<name>A0A8H4P8K5_9HYPO</name>
<sequence length="442" mass="50675">MSRCQAVVRPLARQLRPQCVVRPFTTVAARAADVQSETPPAGEVNPLDLDPNTVLPEFESQIMKSGKMPIGSRRRRAAIRATGDLPFEHLPYQAFQEARKILAADREQKLAQITKEMEKISLLEKKDPEQVKGGQKMKDVKLASLRRYVDELKILADANDPVVKKRFEDGLGDMNKPIYRHYAEKKWRSYDQRLITQRIKQFNIVPDVLPKLEPTADVQLYFRKLKIPPGQIVDSLVSENAPRLRVQVFDKGERLVSVVVLDSDVPNPEEDRFSKRCHYLAANIPLSPNDTSLPLSLIKADDQLAVPWLPAFSQKGAPYHRLGIYLLEQKPGEKIDVAKLKQLYSKREGFSLKSFRDKFGLSPFGFNMFRSVWDENTASVMARHNIPGADVEFRPTRVHSLKPPVKPRGWEAKRQGPKYRHLWKYTKNIRGISNSRGWIKRR</sequence>
<evidence type="ECO:0000256" key="3">
    <source>
        <dbReference type="ARBA" id="ARBA00037226"/>
    </source>
</evidence>
<dbReference type="CDD" id="cd00866">
    <property type="entry name" value="PEBP_euk"/>
    <property type="match status" value="1"/>
</dbReference>
<comment type="similarity">
    <text evidence="4">Belongs to the phosphatidylethanolamine-binding protein family. Mitochondrion-specific ribosomal protein mL38 subfamily.</text>
</comment>
<dbReference type="SUPFAM" id="SSF49777">
    <property type="entry name" value="PEBP-like"/>
    <property type="match status" value="1"/>
</dbReference>
<dbReference type="InterPro" id="IPR036610">
    <property type="entry name" value="PEBP-like_sf"/>
</dbReference>
<dbReference type="Pfam" id="PF01161">
    <property type="entry name" value="PBP"/>
    <property type="match status" value="1"/>
</dbReference>
<evidence type="ECO:0000256" key="2">
    <source>
        <dbReference type="ARBA" id="ARBA00023128"/>
    </source>
</evidence>
<reference evidence="6 7" key="1">
    <citation type="submission" date="2020-01" db="EMBL/GenBank/DDBJ databases">
        <title>Identification and distribution of gene clusters putatively required for synthesis of sphingolipid metabolism inhibitors in phylogenetically diverse species of the filamentous fungus Fusarium.</title>
        <authorList>
            <person name="Kim H.-S."/>
            <person name="Busman M."/>
            <person name="Brown D.W."/>
            <person name="Divon H."/>
            <person name="Uhlig S."/>
            <person name="Proctor R.H."/>
        </authorList>
    </citation>
    <scope>NUCLEOTIDE SEQUENCE [LARGE SCALE GENOMIC DNA]</scope>
    <source>
        <strain evidence="6 7">NRRL 20459</strain>
    </source>
</reference>
<dbReference type="EMBL" id="JAADYS010000875">
    <property type="protein sequence ID" value="KAF4466424.1"/>
    <property type="molecule type" value="Genomic_DNA"/>
</dbReference>
<accession>A0A8H4P8K5</accession>
<proteinExistence type="inferred from homology"/>
<organism evidence="6 7">
    <name type="scientific">Fusarium albosuccineum</name>
    <dbReference type="NCBI Taxonomy" id="1237068"/>
    <lineage>
        <taxon>Eukaryota</taxon>
        <taxon>Fungi</taxon>
        <taxon>Dikarya</taxon>
        <taxon>Ascomycota</taxon>
        <taxon>Pezizomycotina</taxon>
        <taxon>Sordariomycetes</taxon>
        <taxon>Hypocreomycetidae</taxon>
        <taxon>Hypocreales</taxon>
        <taxon>Nectriaceae</taxon>
        <taxon>Fusarium</taxon>
        <taxon>Fusarium decemcellulare species complex</taxon>
    </lineage>
</organism>
<protein>
    <recommendedName>
        <fullName evidence="5">Large ribosomal subunit protein mL38</fullName>
    </recommendedName>
</protein>
<dbReference type="FunFam" id="3.90.280.10:FF:000004">
    <property type="entry name" value="Mitochondrial large ribosomal subunit YmL35"/>
    <property type="match status" value="1"/>
</dbReference>
<keyword evidence="2" id="KW-0496">Mitochondrion</keyword>
<gene>
    <name evidence="6" type="ORF">FALBO_6723</name>
</gene>